<feature type="region of interest" description="Disordered" evidence="8">
    <location>
        <begin position="549"/>
        <end position="577"/>
    </location>
</feature>
<evidence type="ECO:0000259" key="10">
    <source>
        <dbReference type="PROSITE" id="PS50835"/>
    </source>
</evidence>
<feature type="domain" description="Ig-like" evidence="10">
    <location>
        <begin position="1158"/>
        <end position="1248"/>
    </location>
</feature>
<keyword evidence="12" id="KW-0418">Kinase</keyword>
<feature type="region of interest" description="Disordered" evidence="8">
    <location>
        <begin position="2378"/>
        <end position="2441"/>
    </location>
</feature>
<feature type="compositionally biased region" description="Basic and acidic residues" evidence="8">
    <location>
        <begin position="359"/>
        <end position="368"/>
    </location>
</feature>
<comment type="caution">
    <text evidence="12">The sequence shown here is derived from an EMBL/GenBank/DDBJ whole genome shotgun (WGS) entry which is preliminary data.</text>
</comment>
<feature type="non-terminal residue" evidence="12">
    <location>
        <position position="3256"/>
    </location>
</feature>
<dbReference type="InterPro" id="IPR013098">
    <property type="entry name" value="Ig_I-set"/>
</dbReference>
<protein>
    <submittedName>
        <fullName evidence="12">SPEG kinase</fullName>
    </submittedName>
</protein>
<dbReference type="SUPFAM" id="SSF56112">
    <property type="entry name" value="Protein kinase-like (PK-like)"/>
    <property type="match status" value="2"/>
</dbReference>
<feature type="compositionally biased region" description="Basic and acidic residues" evidence="8">
    <location>
        <begin position="636"/>
        <end position="648"/>
    </location>
</feature>
<feature type="compositionally biased region" description="Low complexity" evidence="8">
    <location>
        <begin position="2498"/>
        <end position="2508"/>
    </location>
</feature>
<feature type="compositionally biased region" description="Polar residues" evidence="8">
    <location>
        <begin position="47"/>
        <end position="57"/>
    </location>
</feature>
<dbReference type="Gene3D" id="3.30.200.20">
    <property type="entry name" value="Phosphorylase Kinase, domain 1"/>
    <property type="match status" value="2"/>
</dbReference>
<feature type="non-terminal residue" evidence="12">
    <location>
        <position position="1"/>
    </location>
</feature>
<feature type="compositionally biased region" description="Basic and acidic residues" evidence="8">
    <location>
        <begin position="521"/>
        <end position="536"/>
    </location>
</feature>
<dbReference type="PROSITE" id="PS50835">
    <property type="entry name" value="IG_LIKE"/>
    <property type="match status" value="6"/>
</dbReference>
<feature type="region of interest" description="Disordered" evidence="8">
    <location>
        <begin position="2243"/>
        <end position="2286"/>
    </location>
</feature>
<dbReference type="SMART" id="SM00060">
    <property type="entry name" value="FN3"/>
    <property type="match status" value="2"/>
</dbReference>
<feature type="compositionally biased region" description="Basic and acidic residues" evidence="8">
    <location>
        <begin position="2386"/>
        <end position="2397"/>
    </location>
</feature>
<evidence type="ECO:0000313" key="12">
    <source>
        <dbReference type="EMBL" id="NXR09521.1"/>
    </source>
</evidence>
<feature type="region of interest" description="Disordered" evidence="8">
    <location>
        <begin position="2461"/>
        <end position="2508"/>
    </location>
</feature>
<dbReference type="PROSITE" id="PS50011">
    <property type="entry name" value="PROTEIN_KINASE_DOM"/>
    <property type="match status" value="2"/>
</dbReference>
<evidence type="ECO:0000313" key="13">
    <source>
        <dbReference type="Proteomes" id="UP000536381"/>
    </source>
</evidence>
<feature type="domain" description="Ig-like" evidence="10">
    <location>
        <begin position="931"/>
        <end position="1025"/>
    </location>
</feature>
<evidence type="ECO:0000256" key="4">
    <source>
        <dbReference type="ARBA" id="ARBA00022840"/>
    </source>
</evidence>
<feature type="region of interest" description="Disordered" evidence="8">
    <location>
        <begin position="489"/>
        <end position="536"/>
    </location>
</feature>
<feature type="compositionally biased region" description="Polar residues" evidence="8">
    <location>
        <begin position="2826"/>
        <end position="2835"/>
    </location>
</feature>
<dbReference type="OrthoDB" id="2570713at2759"/>
<dbReference type="Pfam" id="PF16650">
    <property type="entry name" value="SPEG_u2"/>
    <property type="match status" value="1"/>
</dbReference>
<dbReference type="FunFam" id="1.10.510.10:FF:000363">
    <property type="entry name" value="Striated muscle preferentially expressed protein kinase"/>
    <property type="match status" value="1"/>
</dbReference>
<dbReference type="Gene3D" id="2.60.40.10">
    <property type="entry name" value="Immunoglobulins"/>
    <property type="match status" value="10"/>
</dbReference>
<dbReference type="Pfam" id="PF07679">
    <property type="entry name" value="I-set"/>
    <property type="match status" value="6"/>
</dbReference>
<accession>A0A7L2II82</accession>
<evidence type="ECO:0000256" key="7">
    <source>
        <dbReference type="PROSITE-ProRule" id="PRU10141"/>
    </source>
</evidence>
<feature type="region of interest" description="Disordered" evidence="8">
    <location>
        <begin position="2815"/>
        <end position="2880"/>
    </location>
</feature>
<keyword evidence="2" id="KW-0677">Repeat</keyword>
<evidence type="ECO:0000259" key="9">
    <source>
        <dbReference type="PROSITE" id="PS50011"/>
    </source>
</evidence>
<feature type="region of interest" description="Disordered" evidence="8">
    <location>
        <begin position="636"/>
        <end position="681"/>
    </location>
</feature>
<dbReference type="FunFam" id="2.60.40.10:FF:000428">
    <property type="entry name" value="striated muscle preferentially expressed protein kinase"/>
    <property type="match status" value="1"/>
</dbReference>
<feature type="domain" description="Protein kinase" evidence="9">
    <location>
        <begin position="2955"/>
        <end position="3207"/>
    </location>
</feature>
<evidence type="ECO:0000259" key="11">
    <source>
        <dbReference type="PROSITE" id="PS50853"/>
    </source>
</evidence>
<feature type="domain" description="Ig-like" evidence="10">
    <location>
        <begin position="835"/>
        <end position="926"/>
    </location>
</feature>
<dbReference type="FunFam" id="2.60.40.10:FF:000145">
    <property type="entry name" value="Myosin light chain kinase, smooth muscle"/>
    <property type="match status" value="1"/>
</dbReference>
<feature type="compositionally biased region" description="Pro residues" evidence="8">
    <location>
        <begin position="2259"/>
        <end position="2268"/>
    </location>
</feature>
<feature type="region of interest" description="Disordered" evidence="8">
    <location>
        <begin position="798"/>
        <end position="829"/>
    </location>
</feature>
<dbReference type="InterPro" id="IPR011009">
    <property type="entry name" value="Kinase-like_dom_sf"/>
</dbReference>
<feature type="region of interest" description="Disordered" evidence="8">
    <location>
        <begin position="2319"/>
        <end position="2339"/>
    </location>
</feature>
<feature type="compositionally biased region" description="Basic and acidic residues" evidence="8">
    <location>
        <begin position="1986"/>
        <end position="1995"/>
    </location>
</feature>
<dbReference type="InterPro" id="IPR003598">
    <property type="entry name" value="Ig_sub2"/>
</dbReference>
<feature type="region of interest" description="Disordered" evidence="8">
    <location>
        <begin position="428"/>
        <end position="472"/>
    </location>
</feature>
<dbReference type="FunFam" id="3.30.200.20:FF:000312">
    <property type="entry name" value="striated muscle preferentially expressed protein kinase"/>
    <property type="match status" value="1"/>
</dbReference>
<feature type="region of interest" description="Disordered" evidence="8">
    <location>
        <begin position="2172"/>
        <end position="2207"/>
    </location>
</feature>
<proteinExistence type="inferred from homology"/>
<dbReference type="InterPro" id="IPR036179">
    <property type="entry name" value="Ig-like_dom_sf"/>
</dbReference>
<sequence length="3256" mass="354053">LPTLPHSDSETGEDEPSDPQVTQHSNLQDETAFSTPTGGSDTLVDASMNTPPTSVLALSQAEERSSWSGSQQTVVEKETDASLSARGPYLRPVAWQQPQGTPRQANKLAPHGTEVRHLGVEPLVRASRANLVGTSWGSEDSLSVASDPYGSAFSLYRGRALSLHVSIPQGGYRRDDSHSGPVSPKPGAEAPRSPTALPLTTKPPIIRSPSPRAGPCLPLPTGAASQPATRGPGVPSYTPLTPRKKSSVPAEYQDTVTEEYEEKIKKPKSSGYSQGSTQESRPQTPMSDTSGRVSVRASPKLVRAGSKIFERLQYFEERRRSLEQSDSPFPTHSGLPLRKTRSFDQPGSGLRHASTPSSSREDVRDRWDPDSTAACRRLAFRQKAASFDERGKFAGRVYAIEHKFAEELTRIKRTVSKQQLRRSQELCKAGLPLAPSPPVATEPTTPHAPRTPSSHGPGGRKVLPPKTLPPAESTHVIQHLALSSVALVGPDGELEPRGQRGRKAPARGSTAANRPTEAEDAGARKGLHQEGTREVKKKEQWLLTQATPQGRAALSQAGPAEGSPCLDGGSTGEARAPGTVSEALAARLAVPHGLYRRPEAPVEVRFLPWAKPGMEQEARLERSWAGQHAIGREVERRQMKVSEKKESVRTVQEGRSTRSKGKGRRARPTSPEIESSDDSYVSAGEDPLEAPVFEIPIQDTAVAVGAEVLLKCIVTANPQPEGERLQLCGGGKLGPSACQRSVCWAISCGRQSCVESARVADAGLYTVTAANEVGATCCSAILSASPITSDEEYLSPLEEFPESGTPQHRPPMKLQPRAEHGAAHGSPESTFKAAPTFEVSLLDQSVLEGQDVSMTVCVRGEPKPIIYWLRNRQPVKYGRRHHAEEAEGTRGCFTLHILAAERTDTGFYTCKAVNEYGTKQCEAKLEVRARPECQSLAIVVPLKDVVVGAGELALFECLVAGPPDMDVDWLSRGRLLQPALLKCKMHFDGRKCKLLLTSVHEDDSGIYTCKLSTAKDELTCSARLTVQPSVQPLFTRKLENVDVVEGRTARFDCMISGTPAPAVTWTHFGHPVQDGENVRIQHDGGLHSLVIVHVGSEDEGHYMVTARNAHGQVECSAELYVEEPRPSATSQISKLEKMPSIPEEPEQVETETECFTMPDFLKPLHNLDVVESKEAVLECQVAGLPYPSITWFHNGSRIDSTDDRKMMQYKDVHRLVFTAVSHAHAGVYKSVIANKVGKATCYAHLYVTDVVPTPPDGPPTVASVTGRTITLTWNKPKWLDTAIGEGTGAISWSMGQSDARSLHQSSPPADPNSLTYVVQMQVLGTTQWLVLVAGVRDTTYMVHGLTKGAQYLFRVITATPKTNSKPSPFVGPVQLLDRGPYLEEAPVILDKPDVVYMVEGQPASITITINHVEAIVTWKRGGQALGEQVGAYQVTMPDDDQHCLQLLCVGQEAVGLLACEVSNHHGTACCTLHLCLAEAPCFESIMEDIDAQEGETSRFVVVVEGKPLPGIMWYKDGVLLEESSHLSFVYEDNECSLVVLGAVESDSGVYTCMAKNLAGEVSCKAELVVRAAQPTADAGMEEEALHKARRLTDYYDVHEEIGRGAFSYLRRVTEKSSQLDFAAKFIPGRTKAKQSARRELHILSQLDHERIVFFHDAFEKKNAIIMVMELYPLGAAPGACGAGDERRLLGTMGGQSSCGPENLLMADSSSEQVRICDFGNAQELTPEEPQYCKYGTPEFVGPEIVNQSPISSVTDICLTGISPFVGENDKTTLMNIRNYNVAFEERMFQGLTREAKGFVIKVLVNDKLRPTAEQTLEHPWFKTLAKGKIISTDHLKLFLSRRKWQRSQISYKCNMVLRPIPELLEDTSNHLSIAVPRHLKQSPALSSSSDSDDLDELPFIPMPHQVEFSGSRMSLNEIPTDDEAIGPSEGLQLEGVAMGDVSAMEWQSQALGKPGVALGKRPRGSGLRQPCTESEAPGSSDEETPETQKRSEYPRKAMRKGSSLESPGSAQRGELKRGSSADNALLVRQPPGTDEGAEAGQNPRRALAKAASMELPRRKVVWGEDDHAQRLELMRQRLLRGSSGDSKVSGLRGPLLETLGVSSDKKVPRPTWLEPRASAVPQLESPSLSALSDARPPVSPDIPGLQTSPAVEMAISQVPAAKAALGRRHISEEHGQPAASVAATTTGTKLKARSQEKTPIEVAGTSGEGVARTGALIPPHPLAPRTQGPQTSSYAKVMQALGAMPGGKPATEETSQPTPATPTEPPASAPSLRKGTKPTGSSSSLIIQDIDSEEVFEAKFKRGRESSLSRGLKLLTRSHSEDRHLAGPPAPDEGIYRPTPVGVPLELRRDRPIGLAAKSKSVQDLHEVEKDRGFLRRMSVLLKRTPPAERKKSRGEDGSSETLSGGRRFSWSLALGSSKERRDSESLKSEPGGVGERESPAVVVRRKISATVERVSARLRSLSDDQLEGEGPPELRRASSEGESLQPGSHPAPAPSFESLRSETSTRSSASAKAALAWLCSQPPGCTPGRGDSQKRTRWERWGLSRSKKEKVTSQPSIPSSLLREEEPAAGRPHTHSESDFPPIFHIKLKDQVLLEGEALTLCCLPAGSPTPRILWMKDKKSLQPDNTLNVISCKDGRQMLTITKVSRKDAGLYECAAANILGTAISSCTLAVARLPGRPGTPEIPQKYKNTVLVLWKPAESKAPCTYTLEHRLDGEHEWKIVSTGITDCYFNVTELPPGSAAKFRVACVNKAGQGPYSTPSGKVHLEAAGDPLGFSPQGFEEWGVTCTLLLAYFHCGSYLSLLPVDARAAPAKDSAIPVPEKVASSRSTQTPTGQLEAPDTGAPPITPPRKHKGEGQKANGMAQMDAPSGLSPSSPMLTTSSSAAVLPLATNTTPARKMPPYMVTSFVSMPPAPPPVQESPATAPSSKTPQAESRVPGAKESMALRQGVPQKPYTFLDEKARGRFGVIRLCKENATGKHFMAKIVPYEAERKQSVLQEYEILKALHHERIMALHEAYITPRYLVLICENCAGKEILYSIVDRFRYSEDDVVNYVLQLLQGLEYLHGRRIVHLDIKPDNVLISGMNALKIIDFGSAQTYNPLVLRQLGRRVGTLEYMSPEVVKGDPVGSAADVWGVGVLTYIMLSGRSPFFELDPIETENRILAGRFDAFKLYPNVSQSAALFIRKVLAVHPWSRPTVKDCFANAWLQDAYLMKLRRQTLTFTTNRLKEFLVDHQRRRGEAVTKHKVLLRSYQGGQ</sequence>
<feature type="region of interest" description="Disordered" evidence="8">
    <location>
        <begin position="2520"/>
        <end position="2582"/>
    </location>
</feature>
<evidence type="ECO:0000256" key="6">
    <source>
        <dbReference type="ARBA" id="ARBA00023319"/>
    </source>
</evidence>
<dbReference type="FunFam" id="2.60.40.10:FF:000513">
    <property type="entry name" value="striated muscle preferentially expressed protein kinase"/>
    <property type="match status" value="1"/>
</dbReference>
<feature type="compositionally biased region" description="Low complexity" evidence="8">
    <location>
        <begin position="2868"/>
        <end position="2880"/>
    </location>
</feature>
<feature type="compositionally biased region" description="Polar residues" evidence="8">
    <location>
        <begin position="2921"/>
        <end position="2933"/>
    </location>
</feature>
<keyword evidence="4 7" id="KW-0067">ATP-binding</keyword>
<keyword evidence="3 7" id="KW-0547">Nucleotide-binding</keyword>
<dbReference type="FunFam" id="2.60.40.10:FF:000541">
    <property type="entry name" value="striated muscle preferentially expressed protein kinase"/>
    <property type="match status" value="1"/>
</dbReference>
<dbReference type="SMART" id="SM00408">
    <property type="entry name" value="IGc2"/>
    <property type="match status" value="6"/>
</dbReference>
<dbReference type="InterPro" id="IPR000719">
    <property type="entry name" value="Prot_kinase_dom"/>
</dbReference>
<feature type="compositionally biased region" description="Basic and acidic residues" evidence="8">
    <location>
        <begin position="2532"/>
        <end position="2543"/>
    </location>
</feature>
<feature type="region of interest" description="Disordered" evidence="8">
    <location>
        <begin position="1953"/>
        <end position="2051"/>
    </location>
</feature>
<evidence type="ECO:0000256" key="8">
    <source>
        <dbReference type="SAM" id="MobiDB-lite"/>
    </source>
</evidence>
<evidence type="ECO:0000256" key="3">
    <source>
        <dbReference type="ARBA" id="ARBA00022741"/>
    </source>
</evidence>
<dbReference type="CDD" id="cd14111">
    <property type="entry name" value="STKc_SPEG_rpt2"/>
    <property type="match status" value="1"/>
</dbReference>
<dbReference type="InterPro" id="IPR017441">
    <property type="entry name" value="Protein_kinase_ATP_BS"/>
</dbReference>
<feature type="domain" description="Fibronectin type-III" evidence="11">
    <location>
        <begin position="2679"/>
        <end position="2770"/>
    </location>
</feature>
<keyword evidence="6" id="KW-0393">Immunoglobulin domain</keyword>
<dbReference type="Pfam" id="PF00069">
    <property type="entry name" value="Pkinase"/>
    <property type="match status" value="3"/>
</dbReference>
<evidence type="ECO:0000256" key="1">
    <source>
        <dbReference type="ARBA" id="ARBA00006692"/>
    </source>
</evidence>
<keyword evidence="13" id="KW-1185">Reference proteome</keyword>
<dbReference type="PROSITE" id="PS50853">
    <property type="entry name" value="FN3"/>
    <property type="match status" value="2"/>
</dbReference>
<dbReference type="CDD" id="cd00063">
    <property type="entry name" value="FN3"/>
    <property type="match status" value="2"/>
</dbReference>
<comment type="similarity">
    <text evidence="1">Belongs to the protein kinase superfamily. CAMK Ser/Thr protein kinase family.</text>
</comment>
<dbReference type="SUPFAM" id="SSF48726">
    <property type="entry name" value="Immunoglobulin"/>
    <property type="match status" value="8"/>
</dbReference>
<evidence type="ECO:0000256" key="2">
    <source>
        <dbReference type="ARBA" id="ARBA00022737"/>
    </source>
</evidence>
<dbReference type="FunFam" id="2.60.40.10:FF:000080">
    <property type="entry name" value="Myosin light chain kinase, smooth muscle"/>
    <property type="match status" value="1"/>
</dbReference>
<dbReference type="Gene3D" id="1.10.510.10">
    <property type="entry name" value="Transferase(Phosphotransferase) domain 1"/>
    <property type="match status" value="2"/>
</dbReference>
<feature type="compositionally biased region" description="Polar residues" evidence="8">
    <location>
        <begin position="19"/>
        <end position="40"/>
    </location>
</feature>
<dbReference type="GO" id="GO:0004672">
    <property type="term" value="F:protein kinase activity"/>
    <property type="evidence" value="ECO:0007669"/>
    <property type="project" value="InterPro"/>
</dbReference>
<dbReference type="InterPro" id="IPR003961">
    <property type="entry name" value="FN3_dom"/>
</dbReference>
<feature type="compositionally biased region" description="Polar residues" evidence="8">
    <location>
        <begin position="270"/>
        <end position="292"/>
    </location>
</feature>
<feature type="compositionally biased region" description="Basic and acidic residues" evidence="8">
    <location>
        <begin position="2563"/>
        <end position="2579"/>
    </location>
</feature>
<dbReference type="FunFam" id="3.30.200.20:FF:000302">
    <property type="entry name" value="striated muscle preferentially expressed protein kinase"/>
    <property type="match status" value="1"/>
</dbReference>
<feature type="region of interest" description="Disordered" evidence="8">
    <location>
        <begin position="319"/>
        <end position="368"/>
    </location>
</feature>
<gene>
    <name evidence="12" type="primary">Speg_1</name>
    <name evidence="12" type="ORF">SEMFRA_R09159</name>
</gene>
<feature type="region of interest" description="Disordered" evidence="8">
    <location>
        <begin position="2913"/>
        <end position="2942"/>
    </location>
</feature>
<dbReference type="SMART" id="SM00409">
    <property type="entry name" value="IG"/>
    <property type="match status" value="8"/>
</dbReference>
<dbReference type="PROSITE" id="PS00107">
    <property type="entry name" value="PROTEIN_KINASE_ATP"/>
    <property type="match status" value="1"/>
</dbReference>
<feature type="compositionally biased region" description="Basic and acidic residues" evidence="8">
    <location>
        <begin position="2418"/>
        <end position="2428"/>
    </location>
</feature>
<reference evidence="12 13" key="1">
    <citation type="submission" date="2019-09" db="EMBL/GenBank/DDBJ databases">
        <title>Bird 10,000 Genomes (B10K) Project - Family phase.</title>
        <authorList>
            <person name="Zhang G."/>
        </authorList>
    </citation>
    <scope>NUCLEOTIDE SEQUENCE [LARGE SCALE GENOMIC DNA]</scope>
    <source>
        <strain evidence="12">B10K-DU-001-42</strain>
        <tissue evidence="12">Muscle</tissue>
    </source>
</reference>
<feature type="domain" description="Ig-like" evidence="10">
    <location>
        <begin position="1480"/>
        <end position="1568"/>
    </location>
</feature>
<feature type="domain" description="Protein kinase" evidence="9">
    <location>
        <begin position="1595"/>
        <end position="1821"/>
    </location>
</feature>
<dbReference type="PANTHER" id="PTHR47633:SF3">
    <property type="entry name" value="STRIATED MUSCLE PREFERENTIALLY EXPRESSED PROTEIN KINASE"/>
    <property type="match status" value="1"/>
</dbReference>
<feature type="domain" description="Ig-like" evidence="10">
    <location>
        <begin position="2582"/>
        <end position="2674"/>
    </location>
</feature>
<dbReference type="FunFam" id="2.60.40.10:FF:000539">
    <property type="entry name" value="striated muscle preferentially expressed protein kinase"/>
    <property type="match status" value="1"/>
</dbReference>
<name>A0A7L2II82_9PICI</name>
<dbReference type="GO" id="GO:0005524">
    <property type="term" value="F:ATP binding"/>
    <property type="evidence" value="ECO:0007669"/>
    <property type="project" value="UniProtKB-UniRule"/>
</dbReference>
<dbReference type="PANTHER" id="PTHR47633">
    <property type="entry name" value="IMMUNOGLOBULIN"/>
    <property type="match status" value="1"/>
</dbReference>
<dbReference type="EMBL" id="VWYK01047469">
    <property type="protein sequence ID" value="NXR09521.1"/>
    <property type="molecule type" value="Genomic_DNA"/>
</dbReference>
<dbReference type="InterPro" id="IPR007110">
    <property type="entry name" value="Ig-like_dom"/>
</dbReference>
<feature type="domain" description="Fibronectin type-III" evidence="11">
    <location>
        <begin position="1255"/>
        <end position="1378"/>
    </location>
</feature>
<dbReference type="InterPro" id="IPR003599">
    <property type="entry name" value="Ig_sub"/>
</dbReference>
<evidence type="ECO:0000256" key="5">
    <source>
        <dbReference type="ARBA" id="ARBA00023157"/>
    </source>
</evidence>
<organism evidence="12 13">
    <name type="scientific">Semnornis frantzii</name>
    <dbReference type="NCBI Taxonomy" id="91796"/>
    <lineage>
        <taxon>Eukaryota</taxon>
        <taxon>Metazoa</taxon>
        <taxon>Chordata</taxon>
        <taxon>Craniata</taxon>
        <taxon>Vertebrata</taxon>
        <taxon>Euteleostomi</taxon>
        <taxon>Archelosauria</taxon>
        <taxon>Archosauria</taxon>
        <taxon>Dinosauria</taxon>
        <taxon>Saurischia</taxon>
        <taxon>Theropoda</taxon>
        <taxon>Coelurosauria</taxon>
        <taxon>Aves</taxon>
        <taxon>Neognathae</taxon>
        <taxon>Neoaves</taxon>
        <taxon>Telluraves</taxon>
        <taxon>Coraciimorphae</taxon>
        <taxon>Piciformes</taxon>
        <taxon>Ramphastidae</taxon>
        <taxon>Semnornis</taxon>
    </lineage>
</organism>
<feature type="compositionally biased region" description="Basic residues" evidence="8">
    <location>
        <begin position="657"/>
        <end position="667"/>
    </location>
</feature>
<keyword evidence="12" id="KW-0808">Transferase</keyword>
<dbReference type="InterPro" id="IPR008271">
    <property type="entry name" value="Ser/Thr_kinase_AS"/>
</dbReference>
<feature type="region of interest" description="Disordered" evidence="8">
    <location>
        <begin position="168"/>
        <end position="299"/>
    </location>
</feature>
<feature type="domain" description="Ig-like" evidence="10">
    <location>
        <begin position="1028"/>
        <end position="1120"/>
    </location>
</feature>
<dbReference type="PROSITE" id="PS00108">
    <property type="entry name" value="PROTEIN_KINASE_ST"/>
    <property type="match status" value="1"/>
</dbReference>
<dbReference type="SUPFAM" id="SSF49265">
    <property type="entry name" value="Fibronectin type III"/>
    <property type="match status" value="1"/>
</dbReference>
<feature type="region of interest" description="Disordered" evidence="8">
    <location>
        <begin position="2114"/>
        <end position="2140"/>
    </location>
</feature>
<dbReference type="SMART" id="SM00220">
    <property type="entry name" value="S_TKc"/>
    <property type="match status" value="2"/>
</dbReference>
<dbReference type="Proteomes" id="UP000536381">
    <property type="component" value="Unassembled WGS sequence"/>
</dbReference>
<dbReference type="FunFam" id="2.60.40.10:FF:000784">
    <property type="entry name" value="Striated muscle preferentially expressed protein kinase"/>
    <property type="match status" value="1"/>
</dbReference>
<feature type="binding site" evidence="7">
    <location>
        <position position="1624"/>
    </location>
    <ligand>
        <name>ATP</name>
        <dbReference type="ChEBI" id="CHEBI:30616"/>
    </ligand>
</feature>
<keyword evidence="5" id="KW-1015">Disulfide bond</keyword>
<dbReference type="InterPro" id="IPR036116">
    <property type="entry name" value="FN3_sf"/>
</dbReference>
<feature type="region of interest" description="Disordered" evidence="8">
    <location>
        <begin position="1"/>
        <end position="112"/>
    </location>
</feature>
<dbReference type="InterPro" id="IPR013783">
    <property type="entry name" value="Ig-like_fold"/>
</dbReference>